<dbReference type="Gene3D" id="1.10.275.20">
    <property type="entry name" value="Choline/Carnitine o-acyltransferase"/>
    <property type="match status" value="1"/>
</dbReference>
<dbReference type="Pfam" id="PF00755">
    <property type="entry name" value="Carn_acyltransf"/>
    <property type="match status" value="1"/>
</dbReference>
<dbReference type="EC" id="2.3.1.137" evidence="13"/>
<keyword evidence="10 16" id="KW-0012">Acyltransferase</keyword>
<evidence type="ECO:0000256" key="12">
    <source>
        <dbReference type="ARBA" id="ARBA00052326"/>
    </source>
</evidence>
<dbReference type="GO" id="GO:0005777">
    <property type="term" value="C:peroxisome"/>
    <property type="evidence" value="ECO:0007669"/>
    <property type="project" value="UniProtKB-SubCell"/>
</dbReference>
<dbReference type="PANTHER" id="PTHR22589">
    <property type="entry name" value="CARNITINE O-ACYLTRANSFERASE"/>
    <property type="match status" value="1"/>
</dbReference>
<keyword evidence="4" id="KW-0813">Transport</keyword>
<evidence type="ECO:0000256" key="14">
    <source>
        <dbReference type="ARBA" id="ARBA00067184"/>
    </source>
</evidence>
<dbReference type="Gene3D" id="3.30.559.70">
    <property type="entry name" value="Choline/Carnitine o-acyltransferase, domain 2"/>
    <property type="match status" value="1"/>
</dbReference>
<name>A0A8C4ST61_ERPCA</name>
<dbReference type="InterPro" id="IPR000542">
    <property type="entry name" value="Carn_acyl_trans"/>
</dbReference>
<dbReference type="Ensembl" id="ENSECRT00000021601.1">
    <property type="protein sequence ID" value="ENSECRP00000021143.1"/>
    <property type="gene ID" value="ENSECRG00000014241.1"/>
</dbReference>
<keyword evidence="19" id="KW-1185">Reference proteome</keyword>
<keyword evidence="9" id="KW-0576">Peroxisome</keyword>
<feature type="active site" description="Proton acceptor" evidence="15">
    <location>
        <position position="327"/>
    </location>
</feature>
<comment type="pathway">
    <text evidence="2">Lipid metabolism; fatty acid beta-oxidation.</text>
</comment>
<keyword evidence="5 16" id="KW-0808">Transferase</keyword>
<accession>A0A8C4ST61</accession>
<dbReference type="PROSITE" id="PS00439">
    <property type="entry name" value="ACYLTRANSF_C_1"/>
    <property type="match status" value="1"/>
</dbReference>
<evidence type="ECO:0000256" key="5">
    <source>
        <dbReference type="ARBA" id="ARBA00022679"/>
    </source>
</evidence>
<evidence type="ECO:0000256" key="3">
    <source>
        <dbReference type="ARBA" id="ARBA00005232"/>
    </source>
</evidence>
<dbReference type="InterPro" id="IPR023213">
    <property type="entry name" value="CAT-like_dom_sf"/>
</dbReference>
<reference evidence="18" key="1">
    <citation type="submission" date="2021-06" db="EMBL/GenBank/DDBJ databases">
        <authorList>
            <consortium name="Wellcome Sanger Institute Data Sharing"/>
        </authorList>
    </citation>
    <scope>NUCLEOTIDE SEQUENCE [LARGE SCALE GENOMIC DNA]</scope>
</reference>
<sequence>MNSQMVEPPKERTFQYQNSLPSLPVPSLEESLQKYLDAVKPFCTEDEFQKTSKIVNDFSKGIGKDLHQKLLKRAKARRNWLEEWWLNSAYLEVRIPSQLNVNFGGPGPYLEHYWPPQDGTQLDRACISVWYTLLFWQLLRTEQWEVSKAGTMPLDMNQFQMLYCTCKIPGITKDSIVNYFKTESEGDCPSHLVVMCRGRIFTFDTMHDGHLLSPPELRRQLAYIRQRCDTGPRGVGVSALTTEERTRWAKTREYLIELDPKNLSILETIQSALFILSLDDESPYATPENYSQIISACLTGDPTIRWGDKSYNMLSFANGTFGSNCDHSPYDAMVLVTMCHYIDQNVVATEGRWKGSEFIRNIDQPEELIFTVDQKVLFDIDLAKKQYTEQGQDLQVASYTFTDFGKAAVKQRKFHPDTFFQLALQLAYYRYHGHPGCCYETATTRRFYHGRTETMRPCTVESVTWCKSMLDPNISTEKKRKLLLVAAEKHNKLMNECQNGRGFDRHLLGLLLISKEEGLPTPDLYSDTAFTKSGGGGNFVLSTSLVGYTRVLGSTVPMVHHGYGCFYQIRDDRILATCIAWKSCPETDAEVLFANLRTSMQEMLLLLTVSQL</sequence>
<dbReference type="GO" id="GO:0008458">
    <property type="term" value="F:carnitine O-octanoyltransferase activity"/>
    <property type="evidence" value="ECO:0007669"/>
    <property type="project" value="UniProtKB-EC"/>
</dbReference>
<evidence type="ECO:0000259" key="17">
    <source>
        <dbReference type="Pfam" id="PF00755"/>
    </source>
</evidence>
<evidence type="ECO:0000256" key="11">
    <source>
        <dbReference type="ARBA" id="ARBA00048999"/>
    </source>
</evidence>
<evidence type="ECO:0000256" key="15">
    <source>
        <dbReference type="PIRSR" id="PIRSR600542-1"/>
    </source>
</evidence>
<evidence type="ECO:0000256" key="7">
    <source>
        <dbReference type="ARBA" id="ARBA00022990"/>
    </source>
</evidence>
<comment type="catalytic activity">
    <reaction evidence="11">
        <text>4,8-dimethylnonanoyl-CoA + (R)-carnitine = O-4,8-dimethylnonanoyl-(R)-carnitine + CoA</text>
        <dbReference type="Rhea" id="RHEA:44860"/>
        <dbReference type="ChEBI" id="CHEBI:16347"/>
        <dbReference type="ChEBI" id="CHEBI:57287"/>
        <dbReference type="ChEBI" id="CHEBI:77061"/>
        <dbReference type="ChEBI" id="CHEBI:84654"/>
    </reaction>
</comment>
<keyword evidence="7" id="KW-0007">Acetylation</keyword>
<evidence type="ECO:0000313" key="19">
    <source>
        <dbReference type="Proteomes" id="UP000694620"/>
    </source>
</evidence>
<dbReference type="InterPro" id="IPR042231">
    <property type="entry name" value="Cho/carn_acyl_trans_2"/>
</dbReference>
<evidence type="ECO:0000256" key="6">
    <source>
        <dbReference type="ARBA" id="ARBA00022832"/>
    </source>
</evidence>
<evidence type="ECO:0000256" key="13">
    <source>
        <dbReference type="ARBA" id="ARBA00066418"/>
    </source>
</evidence>
<evidence type="ECO:0000256" key="2">
    <source>
        <dbReference type="ARBA" id="ARBA00005005"/>
    </source>
</evidence>
<evidence type="ECO:0000256" key="4">
    <source>
        <dbReference type="ARBA" id="ARBA00022448"/>
    </source>
</evidence>
<gene>
    <name evidence="18" type="primary">CROT</name>
    <name evidence="18" type="synonym">crot</name>
</gene>
<dbReference type="InterPro" id="IPR042572">
    <property type="entry name" value="Carn_acyl_trans_N"/>
</dbReference>
<reference evidence="18" key="3">
    <citation type="submission" date="2025-09" db="UniProtKB">
        <authorList>
            <consortium name="Ensembl"/>
        </authorList>
    </citation>
    <scope>IDENTIFICATION</scope>
</reference>
<reference evidence="18" key="2">
    <citation type="submission" date="2025-08" db="UniProtKB">
        <authorList>
            <consortium name="Ensembl"/>
        </authorList>
    </citation>
    <scope>IDENTIFICATION</scope>
</reference>
<dbReference type="Gene3D" id="3.30.559.10">
    <property type="entry name" value="Chloramphenicol acetyltransferase-like domain"/>
    <property type="match status" value="1"/>
</dbReference>
<dbReference type="FunFam" id="3.30.559.70:FF:000006">
    <property type="entry name" value="Peroxisomal carnitine O-octanoyltransferase"/>
    <property type="match status" value="1"/>
</dbReference>
<dbReference type="UniPathway" id="UPA00659"/>
<dbReference type="PROSITE" id="PS00440">
    <property type="entry name" value="ACYLTRANSF_C_2"/>
    <property type="match status" value="1"/>
</dbReference>
<dbReference type="InterPro" id="IPR039551">
    <property type="entry name" value="Cho/carn_acyl_trans"/>
</dbReference>
<organism evidence="18 19">
    <name type="scientific">Erpetoichthys calabaricus</name>
    <name type="common">Rope fish</name>
    <name type="synonym">Calamoichthys calabaricus</name>
    <dbReference type="NCBI Taxonomy" id="27687"/>
    <lineage>
        <taxon>Eukaryota</taxon>
        <taxon>Metazoa</taxon>
        <taxon>Chordata</taxon>
        <taxon>Craniata</taxon>
        <taxon>Vertebrata</taxon>
        <taxon>Euteleostomi</taxon>
        <taxon>Actinopterygii</taxon>
        <taxon>Polypteriformes</taxon>
        <taxon>Polypteridae</taxon>
        <taxon>Erpetoichthys</taxon>
    </lineage>
</organism>
<evidence type="ECO:0000313" key="18">
    <source>
        <dbReference type="Ensembl" id="ENSECRP00000021143.1"/>
    </source>
</evidence>
<dbReference type="GO" id="GO:0006635">
    <property type="term" value="P:fatty acid beta-oxidation"/>
    <property type="evidence" value="ECO:0007669"/>
    <property type="project" value="UniProtKB-UniPathway"/>
</dbReference>
<evidence type="ECO:0000256" key="10">
    <source>
        <dbReference type="ARBA" id="ARBA00023315"/>
    </source>
</evidence>
<dbReference type="PANTHER" id="PTHR22589:SF67">
    <property type="entry name" value="PEROXISOMAL CARNITINE O-OCTANOYLTRANSFERASE"/>
    <property type="match status" value="1"/>
</dbReference>
<dbReference type="GeneTree" id="ENSGT01150000286999"/>
<keyword evidence="6" id="KW-0276">Fatty acid metabolism</keyword>
<dbReference type="Proteomes" id="UP000694620">
    <property type="component" value="Chromosome 13"/>
</dbReference>
<dbReference type="SUPFAM" id="SSF52777">
    <property type="entry name" value="CoA-dependent acyltransferases"/>
    <property type="match status" value="2"/>
</dbReference>
<evidence type="ECO:0000256" key="8">
    <source>
        <dbReference type="ARBA" id="ARBA00023098"/>
    </source>
</evidence>
<comment type="similarity">
    <text evidence="3 16">Belongs to the carnitine/choline acetyltransferase family.</text>
</comment>
<evidence type="ECO:0000256" key="1">
    <source>
        <dbReference type="ARBA" id="ARBA00004275"/>
    </source>
</evidence>
<comment type="subcellular location">
    <subcellularLocation>
        <location evidence="1">Peroxisome</location>
    </subcellularLocation>
</comment>
<protein>
    <recommendedName>
        <fullName evidence="14">Peroxisomal carnitine O-octanoyltransferase</fullName>
        <ecNumber evidence="13">2.3.1.137</ecNumber>
    </recommendedName>
</protein>
<keyword evidence="8" id="KW-0443">Lipid metabolism</keyword>
<comment type="catalytic activity">
    <reaction evidence="12">
        <text>octanoyl-CoA + (R)-carnitine = O-octanoyl-(R)-carnitine + CoA</text>
        <dbReference type="Rhea" id="RHEA:17177"/>
        <dbReference type="ChEBI" id="CHEBI:16347"/>
        <dbReference type="ChEBI" id="CHEBI:18102"/>
        <dbReference type="ChEBI" id="CHEBI:57287"/>
        <dbReference type="ChEBI" id="CHEBI:57386"/>
        <dbReference type="EC" id="2.3.1.137"/>
    </reaction>
</comment>
<evidence type="ECO:0000256" key="16">
    <source>
        <dbReference type="RuleBase" id="RU003801"/>
    </source>
</evidence>
<evidence type="ECO:0000256" key="9">
    <source>
        <dbReference type="ARBA" id="ARBA00023140"/>
    </source>
</evidence>
<dbReference type="AlphaFoldDB" id="A0A8C4ST61"/>
<proteinExistence type="inferred from homology"/>
<feature type="domain" description="Choline/carnitine acyltransferase" evidence="17">
    <location>
        <begin position="23"/>
        <end position="597"/>
    </location>
</feature>